<dbReference type="SUPFAM" id="SSF52343">
    <property type="entry name" value="Ferredoxin reductase-like, C-terminal NADP-linked domain"/>
    <property type="match status" value="1"/>
</dbReference>
<proteinExistence type="predicted"/>
<evidence type="ECO:0000256" key="4">
    <source>
        <dbReference type="ARBA" id="ARBA00022857"/>
    </source>
</evidence>
<dbReference type="InterPro" id="IPR001433">
    <property type="entry name" value="OxRdtase_FAD/NAD-bd"/>
</dbReference>
<keyword evidence="4" id="KW-0521">NADP</keyword>
<evidence type="ECO:0000313" key="8">
    <source>
        <dbReference type="Proteomes" id="UP001596407"/>
    </source>
</evidence>
<evidence type="ECO:0000256" key="3">
    <source>
        <dbReference type="ARBA" id="ARBA00022827"/>
    </source>
</evidence>
<keyword evidence="2" id="KW-0285">Flavoprotein</keyword>
<name>A0ABD5WSB8_9EURY</name>
<dbReference type="EMBL" id="JBHSZH010000005">
    <property type="protein sequence ID" value="MFC7082082.1"/>
    <property type="molecule type" value="Genomic_DNA"/>
</dbReference>
<evidence type="ECO:0000256" key="2">
    <source>
        <dbReference type="ARBA" id="ARBA00022630"/>
    </source>
</evidence>
<keyword evidence="3" id="KW-0274">FAD</keyword>
<gene>
    <name evidence="7" type="ORF">ACFQJ6_20325</name>
</gene>
<dbReference type="InterPro" id="IPR039261">
    <property type="entry name" value="FNR_nucleotide-bd"/>
</dbReference>
<organism evidence="7 8">
    <name type="scientific">Halorussus caseinilyticus</name>
    <dbReference type="NCBI Taxonomy" id="3034025"/>
    <lineage>
        <taxon>Archaea</taxon>
        <taxon>Methanobacteriati</taxon>
        <taxon>Methanobacteriota</taxon>
        <taxon>Stenosarchaea group</taxon>
        <taxon>Halobacteria</taxon>
        <taxon>Halobacteriales</taxon>
        <taxon>Haladaptataceae</taxon>
        <taxon>Halorussus</taxon>
    </lineage>
</organism>
<keyword evidence="8" id="KW-1185">Reference proteome</keyword>
<sequence length="135" mass="15916">MQVWFHESETDIEFVPGQYVTLRGPNGDFTVRQPSERDVVFRCTGTGVAPFRNTIAYTFEEGRDVYEGTERDFWLFLGTGWEDDVAYREKFERLADGRDNFHFVPTLSREEYLTDWDGETRYVQQTLLKYVESEG</sequence>
<dbReference type="Proteomes" id="UP001596407">
    <property type="component" value="Unassembled WGS sequence"/>
</dbReference>
<evidence type="ECO:0000256" key="1">
    <source>
        <dbReference type="ARBA" id="ARBA00001974"/>
    </source>
</evidence>
<dbReference type="GeneID" id="79304539"/>
<accession>A0ABD5WSB8</accession>
<evidence type="ECO:0000259" key="6">
    <source>
        <dbReference type="Pfam" id="PF00175"/>
    </source>
</evidence>
<reference evidence="7 8" key="1">
    <citation type="journal article" date="2019" name="Int. J. Syst. Evol. Microbiol.">
        <title>The Global Catalogue of Microorganisms (GCM) 10K type strain sequencing project: providing services to taxonomists for standard genome sequencing and annotation.</title>
        <authorList>
            <consortium name="The Broad Institute Genomics Platform"/>
            <consortium name="The Broad Institute Genome Sequencing Center for Infectious Disease"/>
            <person name="Wu L."/>
            <person name="Ma J."/>
        </authorList>
    </citation>
    <scope>NUCLEOTIDE SEQUENCE [LARGE SCALE GENOMIC DNA]</scope>
    <source>
        <strain evidence="7 8">DT72</strain>
    </source>
</reference>
<feature type="domain" description="Oxidoreductase FAD/NAD(P)-binding" evidence="6">
    <location>
        <begin position="43"/>
        <end position="133"/>
    </location>
</feature>
<dbReference type="Gene3D" id="3.40.50.80">
    <property type="entry name" value="Nucleotide-binding domain of ferredoxin-NADP reductase (FNR) module"/>
    <property type="match status" value="1"/>
</dbReference>
<evidence type="ECO:0000256" key="5">
    <source>
        <dbReference type="ARBA" id="ARBA00023002"/>
    </source>
</evidence>
<evidence type="ECO:0000313" key="7">
    <source>
        <dbReference type="EMBL" id="MFC7082082.1"/>
    </source>
</evidence>
<comment type="cofactor">
    <cofactor evidence="1">
        <name>FAD</name>
        <dbReference type="ChEBI" id="CHEBI:57692"/>
    </cofactor>
</comment>
<dbReference type="AlphaFoldDB" id="A0ABD5WSB8"/>
<protein>
    <recommendedName>
        <fullName evidence="6">Oxidoreductase FAD/NAD(P)-binding domain-containing protein</fullName>
    </recommendedName>
</protein>
<dbReference type="PANTHER" id="PTHR43314">
    <property type="match status" value="1"/>
</dbReference>
<dbReference type="RefSeq" id="WP_276279940.1">
    <property type="nucleotide sequence ID" value="NZ_CP119809.1"/>
</dbReference>
<comment type="caution">
    <text evidence="7">The sequence shown here is derived from an EMBL/GenBank/DDBJ whole genome shotgun (WGS) entry which is preliminary data.</text>
</comment>
<dbReference type="GO" id="GO:0016491">
    <property type="term" value="F:oxidoreductase activity"/>
    <property type="evidence" value="ECO:0007669"/>
    <property type="project" value="UniProtKB-KW"/>
</dbReference>
<dbReference type="Pfam" id="PF00175">
    <property type="entry name" value="NAD_binding_1"/>
    <property type="match status" value="1"/>
</dbReference>
<keyword evidence="5" id="KW-0560">Oxidoreductase</keyword>
<dbReference type="InterPro" id="IPR015701">
    <property type="entry name" value="FNR"/>
</dbReference>